<protein>
    <submittedName>
        <fullName evidence="8">GMC family oxidoreductase N-terminal domain-containing protein</fullName>
    </submittedName>
</protein>
<dbReference type="SUPFAM" id="SSF51905">
    <property type="entry name" value="FAD/NAD(P)-binding domain"/>
    <property type="match status" value="1"/>
</dbReference>
<proteinExistence type="inferred from homology"/>
<dbReference type="InterPro" id="IPR007867">
    <property type="entry name" value="GMC_OxRtase_C"/>
</dbReference>
<comment type="caution">
    <text evidence="8">The sequence shown here is derived from an EMBL/GenBank/DDBJ whole genome shotgun (WGS) entry which is preliminary data.</text>
</comment>
<keyword evidence="4 5" id="KW-0274">FAD</keyword>
<accession>A0ABP3EBB2</accession>
<evidence type="ECO:0000256" key="5">
    <source>
        <dbReference type="RuleBase" id="RU003968"/>
    </source>
</evidence>
<comment type="similarity">
    <text evidence="2 5">Belongs to the GMC oxidoreductase family.</text>
</comment>
<comment type="cofactor">
    <cofactor evidence="1">
        <name>FAD</name>
        <dbReference type="ChEBI" id="CHEBI:57692"/>
    </cofactor>
</comment>
<dbReference type="Gene3D" id="3.50.50.60">
    <property type="entry name" value="FAD/NAD(P)-binding domain"/>
    <property type="match status" value="1"/>
</dbReference>
<name>A0ABP3EBB2_9PSEU</name>
<keyword evidence="3 5" id="KW-0285">Flavoprotein</keyword>
<keyword evidence="9" id="KW-1185">Reference proteome</keyword>
<evidence type="ECO:0000313" key="9">
    <source>
        <dbReference type="Proteomes" id="UP001500416"/>
    </source>
</evidence>
<evidence type="ECO:0000259" key="7">
    <source>
        <dbReference type="PROSITE" id="PS00624"/>
    </source>
</evidence>
<dbReference type="InterPro" id="IPR012132">
    <property type="entry name" value="GMC_OxRdtase"/>
</dbReference>
<dbReference type="Pfam" id="PF05199">
    <property type="entry name" value="GMC_oxred_C"/>
    <property type="match status" value="1"/>
</dbReference>
<dbReference type="InterPro" id="IPR036188">
    <property type="entry name" value="FAD/NAD-bd_sf"/>
</dbReference>
<evidence type="ECO:0000256" key="1">
    <source>
        <dbReference type="ARBA" id="ARBA00001974"/>
    </source>
</evidence>
<evidence type="ECO:0000259" key="6">
    <source>
        <dbReference type="PROSITE" id="PS00623"/>
    </source>
</evidence>
<dbReference type="PROSITE" id="PS00623">
    <property type="entry name" value="GMC_OXRED_1"/>
    <property type="match status" value="1"/>
</dbReference>
<evidence type="ECO:0000256" key="2">
    <source>
        <dbReference type="ARBA" id="ARBA00010790"/>
    </source>
</evidence>
<dbReference type="Proteomes" id="UP001500416">
    <property type="component" value="Unassembled WGS sequence"/>
</dbReference>
<dbReference type="EMBL" id="BAAABU010000024">
    <property type="protein sequence ID" value="GAA0255758.1"/>
    <property type="molecule type" value="Genomic_DNA"/>
</dbReference>
<dbReference type="PROSITE" id="PS00624">
    <property type="entry name" value="GMC_OXRED_2"/>
    <property type="match status" value="1"/>
</dbReference>
<dbReference type="Pfam" id="PF00732">
    <property type="entry name" value="GMC_oxred_N"/>
    <property type="match status" value="1"/>
</dbReference>
<dbReference type="PANTHER" id="PTHR11552">
    <property type="entry name" value="GLUCOSE-METHANOL-CHOLINE GMC OXIDOREDUCTASE"/>
    <property type="match status" value="1"/>
</dbReference>
<sequence length="529" mass="55457">MGAGEFDYVVVGAGSAGCVLAARLSEDPQVRVALVEAGGVDSDPAIGVPADLFALFGSAADWAFGTVPQPGLGGRSVPWPRGKVLGGSSAINFQMWIPGHHADFDTWGPEWSWAVVEPYFRATESWTGEPGSGKTYGTSGPLKISPPRDPDPLNARFFAACAEIGLSEVAGGLGGGDPTGTALTPLNQHDGARWSSADGYLRPALDRPNLTVVTDALVRRVVIEDGRATGVETADGVLTATREVLLSAGAVGSPHLLLLSGVGPADDLRAHGIDTVVDLPGVGANLRDHMSVSQVVTATGDFPLADAYSEANRERYDRERRGPLTSNFAEAVAFARLDGGPGAPDVEIIFSPVAFGADGPAPGFGFTVVPLQPESTGRVSLASADPTRAPLIDPGYLTAEADLPTFVRALRFSERLFDTEAFKPVVRGPLAPWPGKVDDDALAQTVRDLASTMFHPVGTCRLGRDGDAVVDPELRVRGVAGLRVVDASVIPTPPRGHSHAVVAMLAERAAGFVREARRRPPRAQIREEK</sequence>
<evidence type="ECO:0000256" key="3">
    <source>
        <dbReference type="ARBA" id="ARBA00022630"/>
    </source>
</evidence>
<dbReference type="InterPro" id="IPR000172">
    <property type="entry name" value="GMC_OxRdtase_N"/>
</dbReference>
<dbReference type="Gene3D" id="3.30.560.10">
    <property type="entry name" value="Glucose Oxidase, domain 3"/>
    <property type="match status" value="1"/>
</dbReference>
<evidence type="ECO:0000313" key="8">
    <source>
        <dbReference type="EMBL" id="GAA0255758.1"/>
    </source>
</evidence>
<feature type="domain" description="Glucose-methanol-choline oxidoreductase N-terminal" evidence="6">
    <location>
        <begin position="82"/>
        <end position="105"/>
    </location>
</feature>
<evidence type="ECO:0000256" key="4">
    <source>
        <dbReference type="ARBA" id="ARBA00022827"/>
    </source>
</evidence>
<dbReference type="PANTHER" id="PTHR11552:SF147">
    <property type="entry name" value="CHOLINE DEHYDROGENASE, MITOCHONDRIAL"/>
    <property type="match status" value="1"/>
</dbReference>
<dbReference type="SUPFAM" id="SSF54373">
    <property type="entry name" value="FAD-linked reductases, C-terminal domain"/>
    <property type="match status" value="1"/>
</dbReference>
<feature type="domain" description="Glucose-methanol-choline oxidoreductase N-terminal" evidence="7">
    <location>
        <begin position="249"/>
        <end position="263"/>
    </location>
</feature>
<organism evidence="8 9">
    <name type="scientific">Saccharothrix mutabilis subsp. mutabilis</name>
    <dbReference type="NCBI Taxonomy" id="66855"/>
    <lineage>
        <taxon>Bacteria</taxon>
        <taxon>Bacillati</taxon>
        <taxon>Actinomycetota</taxon>
        <taxon>Actinomycetes</taxon>
        <taxon>Pseudonocardiales</taxon>
        <taxon>Pseudonocardiaceae</taxon>
        <taxon>Saccharothrix</taxon>
    </lineage>
</organism>
<gene>
    <name evidence="8" type="ORF">GCM10010492_65740</name>
</gene>
<reference evidence="9" key="1">
    <citation type="journal article" date="2019" name="Int. J. Syst. Evol. Microbiol.">
        <title>The Global Catalogue of Microorganisms (GCM) 10K type strain sequencing project: providing services to taxonomists for standard genome sequencing and annotation.</title>
        <authorList>
            <consortium name="The Broad Institute Genomics Platform"/>
            <consortium name="The Broad Institute Genome Sequencing Center for Infectious Disease"/>
            <person name="Wu L."/>
            <person name="Ma J."/>
        </authorList>
    </citation>
    <scope>NUCLEOTIDE SEQUENCE [LARGE SCALE GENOMIC DNA]</scope>
    <source>
        <strain evidence="9">JCM 3380</strain>
    </source>
</reference>
<dbReference type="PIRSF" id="PIRSF000137">
    <property type="entry name" value="Alcohol_oxidase"/>
    <property type="match status" value="1"/>
</dbReference>